<dbReference type="GO" id="GO:0006633">
    <property type="term" value="P:fatty acid biosynthetic process"/>
    <property type="evidence" value="ECO:0007669"/>
    <property type="project" value="InterPro"/>
</dbReference>
<dbReference type="InterPro" id="IPR049900">
    <property type="entry name" value="PKS_mFAS_DH"/>
</dbReference>
<dbReference type="Pfam" id="PF21089">
    <property type="entry name" value="PKS_DH_N"/>
    <property type="match status" value="1"/>
</dbReference>
<dbReference type="Pfam" id="PF14765">
    <property type="entry name" value="PS-DH"/>
    <property type="match status" value="1"/>
</dbReference>
<dbReference type="SMART" id="SM00827">
    <property type="entry name" value="PKS_AT"/>
    <property type="match status" value="2"/>
</dbReference>
<dbReference type="PROSITE" id="PS52019">
    <property type="entry name" value="PKS_MFAS_DH"/>
    <property type="match status" value="1"/>
</dbReference>
<dbReference type="InterPro" id="IPR001227">
    <property type="entry name" value="Ac_transferase_dom_sf"/>
</dbReference>
<evidence type="ECO:0000256" key="3">
    <source>
        <dbReference type="ARBA" id="ARBA00022679"/>
    </source>
</evidence>
<dbReference type="InterPro" id="IPR032821">
    <property type="entry name" value="PKS_assoc"/>
</dbReference>
<dbReference type="InterPro" id="IPR042104">
    <property type="entry name" value="PKS_dehydratase_sf"/>
</dbReference>
<dbReference type="Pfam" id="PF00550">
    <property type="entry name" value="PP-binding"/>
    <property type="match status" value="3"/>
</dbReference>
<gene>
    <name evidence="11" type="ORF">HNP84_007217</name>
</gene>
<dbReference type="GO" id="GO:0004315">
    <property type="term" value="F:3-oxoacyl-[acyl-carrier-protein] synthase activity"/>
    <property type="evidence" value="ECO:0007669"/>
    <property type="project" value="InterPro"/>
</dbReference>
<evidence type="ECO:0000256" key="2">
    <source>
        <dbReference type="ARBA" id="ARBA00022553"/>
    </source>
</evidence>
<keyword evidence="3 11" id="KW-0808">Transferase</keyword>
<feature type="domain" description="Ketosynthase family 3 (KS3)" evidence="9">
    <location>
        <begin position="645"/>
        <end position="1068"/>
    </location>
</feature>
<dbReference type="Pfam" id="PF02801">
    <property type="entry name" value="Ketoacyl-synt_C"/>
    <property type="match status" value="2"/>
</dbReference>
<dbReference type="SUPFAM" id="SSF55048">
    <property type="entry name" value="Probable ACP-binding domain of malonyl-CoA ACP transacylase"/>
    <property type="match status" value="2"/>
</dbReference>
<sequence>ERVVRSLAEVHVRGVPVDWRAVLTPARPVDLPTYAFVRERYWAQGVPAASRRGDGNRPRTADWRYRITWVPVAGRRPAVLSGTWLVVTGSAGAGSARECVQALAGHGAEVVLAEVSAADREALAARVREAVGTQAVSGVVSLLALDEEPLAGAPVVPVGLAATVALIQALGDAGTTAPLWVLTQRAVTTGDGDPLTSPIQAQVWGLGRVAALEHPDRWGGLIDVPEVLDGVAAERLCAVLAGSGEDQVAIRDTGVLARRLVRAPRPRAGGVWAPRGSVLVTGGTGAIGGRLARWAATRRAKRVVLTSRSGPAATRIGALAAELAAAGTSVAVLAGDVAVRSEVAALIQWIGASGPGVSSVFHAAGVGGGDALADLDVAGLGVSMAAKAGGAAHLDALAVDLDAFVTFSSGAATWGSSHLGGYAAANAFLDALVEDRRARGLAGTSVAWGLWGGGGMAEGWSGAMLQRMGLREMDPDLAIGVLAQALDHGEGPITVADIDWARFAPVLTVHRPSPLIGDLPEAREALSEPAAEQGTAGGELTTRLTGLNRADQLRMLTDLVRTEAAIVLGHSSPEALAAGRAFKDLGFDSLTAVDLRNRLNAATGMSLPATLVFDYPTSAALAGFLRSRLLGDRDEVAVVTAAVSDEPIAIVGIGCRFPGGVRGPEDFWRLLAGGADVVSDLPTDRGWDMSAIYDAASAEPGQGPRGGFVYDAGEFDPGFFGISPREAMAMDPQQRLLLETSWEALERAGIDPGLLRGSPTGVFIGASWSGYGLDRQEADSDKAHLFTGMSSSVLSGRVSYTLGLEGPAVSVDTACSSSLVALHMAGQALRSGECTLALAGGAFVAATPVMFTGFDAQLGLARDGRCKAFGAAADGMGIAEGVGVLVVERLSDARRNGHRVLAVVRGSAVNQDGASNGLMAPNGPSQQRVIRAALANAKLAPRDVDAVEAHGTGTTLGDPIEAQALLATYGQDRPQDRPLWLGSVKSNIGHAQAAAGMAGVIKMVLALQHQELPRTLHADEPSPHIDWSSGEVRLLNRAVAWPIGDRPRRAGVSAFGGSGTNAHVILEEAPATEPGTGDTTDTPDDAPKVLTGGPTAWLLSARSAAGLAAQAERLGEFASAGEPPDPIDVGWSLVTTRSAFEHRAVLLGENRDELTAGLAALAAGEPAGGVIGGVIGGTVPAGGEVGRVVFVFPGQGSQWAGMGRELAENSPVFAARLAECARALSPYVDWSLDDVLAGGEGAPSLDRVDVVQPALWAIMVSLAAVWEAAGVRPDAVVGHSQGEIAAACVAGILTLEDAAKVVALRSRALTRLSGRGGMLFIGESADAVEARVAAWDGQVAIAAVNGPAATVVSGEPAVLSEVAAGCERDGVRARVLPVDYASHGPQVDTLRDEILTLLAGVAPGPARVPMVSAMTGEFLAGPEMDAEYWYASLRSSVRFRRAIEVLGAGYGVFVEVSAHPVLTAAVADTVEDAVVAGTLRRDDGGPSRLLASLAEVHVHGVAVYWAAVLPAGRRVALPTYAFQHQRYWPVSVAGAADVASAGLGSVGHPLLGAVVELADGDALVFTGRLSLTAHPWLAGHEVGGTVFFPGTGFAELAAVAGARLGCTRIDELTMATPLVLPATGDVQVQVTVSAPGGDGRRDVEIFARPVDAGVPWTRHAAGRVAPAPPPADFADGEFTVWPPAGAVAVPLDGVHQDLAAIGPAFQGLRAVWRRDGDVFAEVVLPEAIAGNAADFGLHPVLLDAALSAVWHAGPVVGGDGARMPFAWSGLSLYAVGASVLRARLRQSPAGAVSLVAADATGAPVVSVESLVLRPASASAAARSALRDALFRVEWTPVAVPAPASGGRWAVVGPDRLGLAERLGAAGVEVSAYADLAALAAAIEAGGTAPETVLAGLGTAAHIQEDADEGAAARRVTGEALELAQRWLALDLPARLVVVTRGAVATEPGEGVADLGAAAARGLLRSAQSENPGRLILIDLPGDAGAAPDPAGVLVAALDTAEPEIAVRGGGAYARRLARPSAVAAPAGATNETAPDDEANPGDESTSPRVPGAVLVTGGTGTLAGLTARHLAATGRAAHLILVSRSGPGAAGAAALAAGIAATGVGVMVAACDAGDRAALTALLAGLPAGTRLSGVVHTAGVVDDGIIGSLTPERVDAVMRPKTDAAWALHELTLGLDLDLFVLFSSVAATFGGPGQGNYAAGNAFLDALAERRRADGLTAVSLAWGAWMAGEGIGRNLSKGLLDRITRAGAGELSADEGLTLLDLALTRDEAVLMPVRFDVAGMRAQAARGAEVPALLRGLAGPVRLSTASAAGQGAGADTLRRRLAGVSPAERDRVLTDLVRTHVAAVLGHTSADAVELSRAFTDLGFDSLTAVELRNRLSAATGLRLPATLVFDYPTAGVLAGHLASELLGVLSPDATRPALTAVPIEPGEPIAIVGMGCRFPGGVRDPESLWELLSAGGDAITELPLDRGWDIAGMYHPDPDTAGTFYARSGGFVHDAAEFDPGFFGISPREALAMDPQQRLLLEISWEALERAGIDPMSLRGSQTGVFAGGSALGYGLFASTGSEGHLLTGGSTSVLSGRVSYTLGLEGPAVTVDTACSSSLVALHLAAQALRAGECSLALAGGVTIMATPGALVGFSRQRGLAQDGRCKAFSAHADGIGMAEGAGMMLLERLSDARRNGHPVLAVIRGSAVNQDGASNGLTAPNGPSQQRVIRAALANARLSAAEVDAVEAHGTGTTLGDPIEAQALLATYGQDRPEDRPLWLGSVKSNLGHTQSAAGAAGVMKMVLALRHQELPRTLHAEEPAENIDWSAGNVELLAKPRPWPVNGRVRRAGVSAFGISGTNAHVIIEEAPAAGDPPSTAGDPEPAVPVLTGPVAAWLVSARSGAGLRAQAGRLGEFVRARPELDVADVAWSLVTSRSVFEHRAVVVGRDRPELLSGLSSVAAGRPAAGVVTGTVPAGGGGGRVVFVFPGQGSQWAGMGRELAEASPVFAARLAECGRALAPYVDWSLDDVLHGREGAPGLDRVDVVQPALWAVMVSLASVWQAAGVEPDAVVGHSQGEIAAAVVAGILTLEDAAKIVALRSQALTALSGRGGMLSIAESADAVAARVAHWDGRASVAAVNGPDATVVSGDPDALAEVLAGCERDGVRARMLPVDYASHGPQADELREEILRLLDGVVPGPARVPIVSAMTGEFLRGPEMDAGYWYASLRAPVEFSRAIEALGRAGYGVFVETSAHPVLVTAIGATLENARPGDDPAEPGTARGLRRPPVLTGTLRRDDGGADRMLASLAEVHVHGVPVDWAAVLPTGARVDLPTYAFQHQRFWLETGKALRSGDPAEARFWAAVEDGDLAGLTGTLAVDPDKPFREVLPALASWRQRERGETVTAGWRYRISWPALPDPRPAPLTGTWLLVAAPAQRELAGACMSALDAAGADVVLVETAPGETGRQALADRLDPGPAPAGVVSLLALDEAPLPGAPVVTTGLAGTLALLQALGDRGIEAPLWVLTRGAVAAGPGETLASPGQSPVWGLGRVAALEHPGRWGGLIDLPSELDERAADRLVRLLAAGDTLSGEDQVAIRGDGIRVRRLVRAPRTGGAERWTPTGTVLVTGGTGAVGGRVGGWLAGRGAPRIVLSSRSGPAATGSAALAATLAEAGAAVEVVACDTAHREPAAALLDRIDRSGPALTAVFHAAGTNDVTPLGDLTVAGLAETAAAKLAGAVNLDELTSGRELTAFVTFSSGAAIWGSAGQAAYAAANAFLDGLAEHRRGRGLAATSVSWGLWGGGGMGQGESGDRLQRLGLREMDPDLAIETLAGIIDASTGSTGSAAGETATATVTVADVDWARFAPVFTLHRPSALIADLPEVRQALSAHASEPDGQDDGRVEGTLRQQLNGLSRIEQERMLTDLVRAEAAAVLGHASMDVVEADRAFKDLGFDSLTAVELRNRLNKATGMRLPATLVFDYPTPEILAGHVRSAMNPGEGTESPSIITEIERLQSALAGVTSGFEMRDDVTRLLRGLLSNWIDTHGAEEPVSTDIEFQSATPDEVFSFLDQELGPPRSTPQTN</sequence>
<dbReference type="PANTHER" id="PTHR43775">
    <property type="entry name" value="FATTY ACID SYNTHASE"/>
    <property type="match status" value="1"/>
</dbReference>
<feature type="non-terminal residue" evidence="11">
    <location>
        <position position="1"/>
    </location>
</feature>
<dbReference type="InterPro" id="IPR006162">
    <property type="entry name" value="Ppantetheine_attach_site"/>
</dbReference>
<dbReference type="InterPro" id="IPR020807">
    <property type="entry name" value="PKS_DH"/>
</dbReference>
<evidence type="ECO:0000256" key="4">
    <source>
        <dbReference type="ARBA" id="ARBA00023268"/>
    </source>
</evidence>
<evidence type="ECO:0000259" key="8">
    <source>
        <dbReference type="PROSITE" id="PS50075"/>
    </source>
</evidence>
<dbReference type="Gene3D" id="3.10.129.110">
    <property type="entry name" value="Polyketide synthase dehydratase"/>
    <property type="match status" value="1"/>
</dbReference>
<dbReference type="CDD" id="cd08956">
    <property type="entry name" value="KR_3_FAS_SDR_x"/>
    <property type="match status" value="1"/>
</dbReference>
<dbReference type="Gene3D" id="3.30.70.3290">
    <property type="match status" value="3"/>
</dbReference>
<organism evidence="11 12">
    <name type="scientific">Thermocatellispora tengchongensis</name>
    <dbReference type="NCBI Taxonomy" id="1073253"/>
    <lineage>
        <taxon>Bacteria</taxon>
        <taxon>Bacillati</taxon>
        <taxon>Actinomycetota</taxon>
        <taxon>Actinomycetes</taxon>
        <taxon>Streptosporangiales</taxon>
        <taxon>Streptosporangiaceae</taxon>
        <taxon>Thermocatellispora</taxon>
    </lineage>
</organism>
<dbReference type="InterPro" id="IPR014030">
    <property type="entry name" value="Ketoacyl_synth_N"/>
</dbReference>
<accession>A0A840PN55</accession>
<dbReference type="Proteomes" id="UP000578449">
    <property type="component" value="Unassembled WGS sequence"/>
</dbReference>
<dbReference type="Gene3D" id="3.40.47.10">
    <property type="match status" value="2"/>
</dbReference>
<proteinExistence type="predicted"/>
<feature type="region of interest" description="C-terminal hotdog fold" evidence="6">
    <location>
        <begin position="1682"/>
        <end position="1821"/>
    </location>
</feature>
<dbReference type="InterPro" id="IPR016039">
    <property type="entry name" value="Thiolase-like"/>
</dbReference>
<evidence type="ECO:0000256" key="5">
    <source>
        <dbReference type="ARBA" id="ARBA00023315"/>
    </source>
</evidence>
<evidence type="ECO:0000259" key="10">
    <source>
        <dbReference type="PROSITE" id="PS52019"/>
    </source>
</evidence>
<dbReference type="FunFam" id="3.40.366.10:FF:000002">
    <property type="entry name" value="Probable polyketide synthase 2"/>
    <property type="match status" value="2"/>
</dbReference>
<dbReference type="InterPro" id="IPR014031">
    <property type="entry name" value="Ketoacyl_synth_C"/>
</dbReference>
<reference evidence="11 12" key="1">
    <citation type="submission" date="2020-08" db="EMBL/GenBank/DDBJ databases">
        <title>Genomic Encyclopedia of Type Strains, Phase IV (KMG-IV): sequencing the most valuable type-strain genomes for metagenomic binning, comparative biology and taxonomic classification.</title>
        <authorList>
            <person name="Goeker M."/>
        </authorList>
    </citation>
    <scope>NUCLEOTIDE SEQUENCE [LARGE SCALE GENOMIC DNA]</scope>
    <source>
        <strain evidence="11 12">DSM 45615</strain>
    </source>
</reference>
<dbReference type="FunFam" id="3.40.47.10:FF:000019">
    <property type="entry name" value="Polyketide synthase type I"/>
    <property type="match status" value="2"/>
</dbReference>
<protein>
    <submittedName>
        <fullName evidence="11">Acyl transferase domain-containing protein</fullName>
    </submittedName>
</protein>
<dbReference type="InterPro" id="IPR018201">
    <property type="entry name" value="Ketoacyl_synth_AS"/>
</dbReference>
<dbReference type="InterPro" id="IPR014043">
    <property type="entry name" value="Acyl_transferase_dom"/>
</dbReference>
<dbReference type="SUPFAM" id="SSF51735">
    <property type="entry name" value="NAD(P)-binding Rossmann-fold domains"/>
    <property type="match status" value="6"/>
</dbReference>
<keyword evidence="12" id="KW-1185">Reference proteome</keyword>
<dbReference type="CDD" id="cd08952">
    <property type="entry name" value="KR_1_SDR_x"/>
    <property type="match status" value="2"/>
</dbReference>
<evidence type="ECO:0000313" key="11">
    <source>
        <dbReference type="EMBL" id="MBB5137465.1"/>
    </source>
</evidence>
<feature type="domain" description="Ketosynthase family 3 (KS3)" evidence="9">
    <location>
        <begin position="2432"/>
        <end position="2855"/>
    </location>
</feature>
<dbReference type="Pfam" id="PF22953">
    <property type="entry name" value="SpnB_Rossmann"/>
    <property type="match status" value="1"/>
</dbReference>
<keyword evidence="5" id="KW-0012">Acyltransferase</keyword>
<dbReference type="InterPro" id="IPR016035">
    <property type="entry name" value="Acyl_Trfase/lysoPLipase"/>
</dbReference>
<dbReference type="InterPro" id="IPR057326">
    <property type="entry name" value="KR_dom"/>
</dbReference>
<dbReference type="PROSITE" id="PS50075">
    <property type="entry name" value="CARRIER"/>
    <property type="match status" value="3"/>
</dbReference>
<feature type="active site" description="Proton acceptor; for dehydratase activity" evidence="6">
    <location>
        <position position="1580"/>
    </location>
</feature>
<dbReference type="Pfam" id="PF18369">
    <property type="entry name" value="PKS_DE"/>
    <property type="match status" value="1"/>
</dbReference>
<dbReference type="PROSITE" id="PS00012">
    <property type="entry name" value="PHOSPHOPANTETHEINE"/>
    <property type="match status" value="3"/>
</dbReference>
<dbReference type="SMART" id="SM00825">
    <property type="entry name" value="PKS_KS"/>
    <property type="match status" value="2"/>
</dbReference>
<keyword evidence="1" id="KW-0596">Phosphopantetheine</keyword>
<dbReference type="InterPro" id="IPR020806">
    <property type="entry name" value="PKS_PP-bd"/>
</dbReference>
<keyword evidence="2" id="KW-0597">Phosphoprotein</keyword>
<feature type="active site" description="Proton donor; for dehydratase activity" evidence="6">
    <location>
        <position position="1743"/>
    </location>
</feature>
<dbReference type="InterPro" id="IPR020841">
    <property type="entry name" value="PKS_Beta-ketoAc_synthase_dom"/>
</dbReference>
<dbReference type="SUPFAM" id="SSF53901">
    <property type="entry name" value="Thiolase-like"/>
    <property type="match status" value="2"/>
</dbReference>
<feature type="region of interest" description="Disordered" evidence="7">
    <location>
        <begin position="2023"/>
        <end position="2049"/>
    </location>
</feature>
<dbReference type="Pfam" id="PF00698">
    <property type="entry name" value="Acyl_transf_1"/>
    <property type="match status" value="2"/>
</dbReference>
<dbReference type="Pfam" id="PF16197">
    <property type="entry name" value="KAsynt_C_assoc"/>
    <property type="match status" value="2"/>
</dbReference>
<dbReference type="Gene3D" id="1.10.1200.10">
    <property type="entry name" value="ACP-like"/>
    <property type="match status" value="3"/>
</dbReference>
<feature type="domain" description="Carrier" evidence="8">
    <location>
        <begin position="2336"/>
        <end position="2411"/>
    </location>
</feature>
<dbReference type="GO" id="GO:0004312">
    <property type="term" value="F:fatty acid synthase activity"/>
    <property type="evidence" value="ECO:0007669"/>
    <property type="project" value="TreeGrafter"/>
</dbReference>
<dbReference type="Gene3D" id="3.40.366.10">
    <property type="entry name" value="Malonyl-Coenzyme A Acyl Carrier Protein, domain 2"/>
    <property type="match status" value="2"/>
</dbReference>
<dbReference type="GO" id="GO:0031177">
    <property type="term" value="F:phosphopantetheine binding"/>
    <property type="evidence" value="ECO:0007669"/>
    <property type="project" value="InterPro"/>
</dbReference>
<dbReference type="InterPro" id="IPR049551">
    <property type="entry name" value="PKS_DH_C"/>
</dbReference>
<dbReference type="SMART" id="SM00823">
    <property type="entry name" value="PKS_PP"/>
    <property type="match status" value="3"/>
</dbReference>
<dbReference type="InterPro" id="IPR055123">
    <property type="entry name" value="SpnB-like_Rossmann"/>
</dbReference>
<feature type="domain" description="Carrier" evidence="8">
    <location>
        <begin position="3907"/>
        <end position="3982"/>
    </location>
</feature>
<dbReference type="NCBIfam" id="NF045894">
    <property type="entry name" value="PKS_plus_SDR"/>
    <property type="match status" value="1"/>
</dbReference>
<dbReference type="InterPro" id="IPR036291">
    <property type="entry name" value="NAD(P)-bd_dom_sf"/>
</dbReference>
<dbReference type="InterPro" id="IPR013968">
    <property type="entry name" value="PKS_KR"/>
</dbReference>
<evidence type="ECO:0000259" key="9">
    <source>
        <dbReference type="PROSITE" id="PS52004"/>
    </source>
</evidence>
<dbReference type="PANTHER" id="PTHR43775:SF51">
    <property type="entry name" value="INACTIVE PHENOLPHTHIOCEROL SYNTHESIS POLYKETIDE SYNTHASE TYPE I PKS1-RELATED"/>
    <property type="match status" value="1"/>
</dbReference>
<dbReference type="InterPro" id="IPR016036">
    <property type="entry name" value="Malonyl_transacylase_ACP-bd"/>
</dbReference>
<feature type="region of interest" description="Disordered" evidence="7">
    <location>
        <begin position="3256"/>
        <end position="3285"/>
    </location>
</feature>
<dbReference type="InterPro" id="IPR036736">
    <property type="entry name" value="ACP-like_sf"/>
</dbReference>
<evidence type="ECO:0000256" key="7">
    <source>
        <dbReference type="SAM" id="MobiDB-lite"/>
    </source>
</evidence>
<evidence type="ECO:0000256" key="1">
    <source>
        <dbReference type="ARBA" id="ARBA00022450"/>
    </source>
</evidence>
<dbReference type="InterPro" id="IPR049552">
    <property type="entry name" value="PKS_DH_N"/>
</dbReference>
<dbReference type="SUPFAM" id="SSF52151">
    <property type="entry name" value="FabD/lysophospholipase-like"/>
    <property type="match status" value="2"/>
</dbReference>
<dbReference type="SMART" id="SM01294">
    <property type="entry name" value="PKS_PP_betabranch"/>
    <property type="match status" value="3"/>
</dbReference>
<dbReference type="Pfam" id="PF00109">
    <property type="entry name" value="ketoacyl-synt"/>
    <property type="match status" value="2"/>
</dbReference>
<dbReference type="Pfam" id="PF08659">
    <property type="entry name" value="KR"/>
    <property type="match status" value="3"/>
</dbReference>
<dbReference type="InterPro" id="IPR041618">
    <property type="entry name" value="PKS_DE"/>
</dbReference>
<dbReference type="PROSITE" id="PS52004">
    <property type="entry name" value="KS3_2"/>
    <property type="match status" value="2"/>
</dbReference>
<feature type="domain" description="Carrier" evidence="8">
    <location>
        <begin position="554"/>
        <end position="629"/>
    </location>
</feature>
<dbReference type="EMBL" id="JACHGN010000018">
    <property type="protein sequence ID" value="MBB5137465.1"/>
    <property type="molecule type" value="Genomic_DNA"/>
</dbReference>
<feature type="region of interest" description="N-terminal hotdog fold" evidence="6">
    <location>
        <begin position="1548"/>
        <end position="1671"/>
    </location>
</feature>
<evidence type="ECO:0000313" key="12">
    <source>
        <dbReference type="Proteomes" id="UP000578449"/>
    </source>
</evidence>
<feature type="domain" description="PKS/mFAS DH" evidence="10">
    <location>
        <begin position="1548"/>
        <end position="1821"/>
    </location>
</feature>
<dbReference type="SUPFAM" id="SSF47336">
    <property type="entry name" value="ACP-like"/>
    <property type="match status" value="3"/>
</dbReference>
<comment type="caution">
    <text evidence="11">The sequence shown here is derived from an EMBL/GenBank/DDBJ whole genome shotgun (WGS) entry which is preliminary data.</text>
</comment>
<dbReference type="SMART" id="SM00826">
    <property type="entry name" value="PKS_DH"/>
    <property type="match status" value="1"/>
</dbReference>
<dbReference type="PROSITE" id="PS00606">
    <property type="entry name" value="KS3_1"/>
    <property type="match status" value="2"/>
</dbReference>
<dbReference type="FunFam" id="1.10.1200.10:FF:000007">
    <property type="entry name" value="Probable polyketide synthase pks17"/>
    <property type="match status" value="3"/>
</dbReference>
<name>A0A840PN55_9ACTN</name>
<dbReference type="Gene3D" id="3.40.50.720">
    <property type="entry name" value="NAD(P)-binding Rossmann-like Domain"/>
    <property type="match status" value="3"/>
</dbReference>
<evidence type="ECO:0000256" key="6">
    <source>
        <dbReference type="PROSITE-ProRule" id="PRU01363"/>
    </source>
</evidence>
<dbReference type="Gene3D" id="6.10.140.1830">
    <property type="match status" value="1"/>
</dbReference>
<dbReference type="InterPro" id="IPR050091">
    <property type="entry name" value="PKS_NRPS_Biosynth_Enz"/>
</dbReference>
<dbReference type="CDD" id="cd00833">
    <property type="entry name" value="PKS"/>
    <property type="match status" value="2"/>
</dbReference>
<dbReference type="InterPro" id="IPR009081">
    <property type="entry name" value="PP-bd_ACP"/>
</dbReference>
<keyword evidence="4" id="KW-0511">Multifunctional enzyme</keyword>
<dbReference type="SMART" id="SM00822">
    <property type="entry name" value="PKS_KR"/>
    <property type="match status" value="3"/>
</dbReference>